<evidence type="ECO:0000256" key="4">
    <source>
        <dbReference type="ARBA" id="ARBA00022737"/>
    </source>
</evidence>
<evidence type="ECO:0000313" key="12">
    <source>
        <dbReference type="Proteomes" id="UP000186804"/>
    </source>
</evidence>
<keyword evidence="7" id="KW-0694">RNA-binding</keyword>
<dbReference type="Gene3D" id="4.10.1000.10">
    <property type="entry name" value="Zinc finger, CCCH-type"/>
    <property type="match status" value="1"/>
</dbReference>
<evidence type="ECO:0000256" key="5">
    <source>
        <dbReference type="ARBA" id="ARBA00022771"/>
    </source>
</evidence>
<comment type="subcellular location">
    <subcellularLocation>
        <location evidence="1">Nucleus</location>
    </subcellularLocation>
</comment>
<keyword evidence="6 9" id="KW-0862">Zinc</keyword>
<keyword evidence="2" id="KW-0507">mRNA processing</keyword>
<proteinExistence type="predicted"/>
<feature type="zinc finger region" description="C3H1-type" evidence="9">
    <location>
        <begin position="95"/>
        <end position="122"/>
    </location>
</feature>
<dbReference type="InterPro" id="IPR000571">
    <property type="entry name" value="Znf_CCCH"/>
</dbReference>
<keyword evidence="12" id="KW-1185">Reference proteome</keyword>
<evidence type="ECO:0000313" key="11">
    <source>
        <dbReference type="EMBL" id="OII76263.1"/>
    </source>
</evidence>
<dbReference type="SMART" id="SM00356">
    <property type="entry name" value="ZnF_C3H1"/>
    <property type="match status" value="3"/>
</dbReference>
<gene>
    <name evidence="11" type="ORF">cand_006610</name>
</gene>
<dbReference type="VEuPathDB" id="CryptoDB:cand_006610"/>
<evidence type="ECO:0000259" key="10">
    <source>
        <dbReference type="PROSITE" id="PS50103"/>
    </source>
</evidence>
<dbReference type="GO" id="GO:0006397">
    <property type="term" value="P:mRNA processing"/>
    <property type="evidence" value="ECO:0007669"/>
    <property type="project" value="UniProtKB-KW"/>
</dbReference>
<organism evidence="11 12">
    <name type="scientific">Cryptosporidium andersoni</name>
    <dbReference type="NCBI Taxonomy" id="117008"/>
    <lineage>
        <taxon>Eukaryota</taxon>
        <taxon>Sar</taxon>
        <taxon>Alveolata</taxon>
        <taxon>Apicomplexa</taxon>
        <taxon>Conoidasida</taxon>
        <taxon>Coccidia</taxon>
        <taxon>Eucoccidiorida</taxon>
        <taxon>Eimeriorina</taxon>
        <taxon>Cryptosporidiidae</taxon>
        <taxon>Cryptosporidium</taxon>
    </lineage>
</organism>
<dbReference type="InterPro" id="IPR045348">
    <property type="entry name" value="CPSF4/Yth1"/>
</dbReference>
<accession>A0A1J4MQC1</accession>
<evidence type="ECO:0000256" key="7">
    <source>
        <dbReference type="ARBA" id="ARBA00022884"/>
    </source>
</evidence>
<sequence>MPKEDVLYVEEVIERMEDEKLRLLQNQSVTRHDPNVRGRHSVVCRHWIRNMCMKGDFCDFLHQYDYERMPPCFTYQKYGVCVDEALGNCPFKHKADETPLCAQYFLGFCKFGPKCKRRHEPKARHEIPDFLPDSFLQTIIADKSLIPKMDPETLSIVKLLEDICKDNYAQAICTDSTVNSSSK</sequence>
<dbReference type="PANTHER" id="PTHR23102:SF24">
    <property type="entry name" value="CLEAVAGE AND POLYADENYLATION SPECIFICITY FACTOR SUBUNIT 4"/>
    <property type="match status" value="1"/>
</dbReference>
<dbReference type="RefSeq" id="XP_067068109.1">
    <property type="nucleotide sequence ID" value="XM_067210902.1"/>
</dbReference>
<feature type="domain" description="C3H1-type" evidence="10">
    <location>
        <begin position="38"/>
        <end position="65"/>
    </location>
</feature>
<dbReference type="SUPFAM" id="SSF90229">
    <property type="entry name" value="CCCH zinc finger"/>
    <property type="match status" value="1"/>
</dbReference>
<reference evidence="11 12" key="1">
    <citation type="submission" date="2016-10" db="EMBL/GenBank/DDBJ databases">
        <title>Reductive evolution of mitochondrial metabolism and differential evolution of invasion-related proteins in Cryptosporidium.</title>
        <authorList>
            <person name="Liu S."/>
            <person name="Roellig D.M."/>
            <person name="Guo Y."/>
            <person name="Li N."/>
            <person name="Frace M.A."/>
            <person name="Tang K."/>
            <person name="Zhang L."/>
            <person name="Feng Y."/>
            <person name="Xiao L."/>
        </authorList>
    </citation>
    <scope>NUCLEOTIDE SEQUENCE [LARGE SCALE GENOMIC DNA]</scope>
    <source>
        <strain evidence="11">30847</strain>
    </source>
</reference>
<dbReference type="AlphaFoldDB" id="A0A1J4MQC1"/>
<dbReference type="PANTHER" id="PTHR23102">
    <property type="entry name" value="CLEAVAGE AND POLYADENYLATION SPECIFICITY FACTOR SUBUNIT 4-RELATED"/>
    <property type="match status" value="1"/>
</dbReference>
<evidence type="ECO:0000256" key="2">
    <source>
        <dbReference type="ARBA" id="ARBA00022664"/>
    </source>
</evidence>
<dbReference type="GeneID" id="92364846"/>
<evidence type="ECO:0000256" key="3">
    <source>
        <dbReference type="ARBA" id="ARBA00022723"/>
    </source>
</evidence>
<evidence type="ECO:0000256" key="8">
    <source>
        <dbReference type="ARBA" id="ARBA00023242"/>
    </source>
</evidence>
<keyword evidence="3 9" id="KW-0479">Metal-binding</keyword>
<keyword evidence="4" id="KW-0677">Repeat</keyword>
<evidence type="ECO:0000256" key="1">
    <source>
        <dbReference type="ARBA" id="ARBA00004123"/>
    </source>
</evidence>
<dbReference type="InterPro" id="IPR036855">
    <property type="entry name" value="Znf_CCCH_sf"/>
</dbReference>
<protein>
    <submittedName>
        <fullName evidence="11">Zinc finger domain-containing protein</fullName>
    </submittedName>
</protein>
<dbReference type="PROSITE" id="PS50103">
    <property type="entry name" value="ZF_C3H1"/>
    <property type="match status" value="2"/>
</dbReference>
<feature type="domain" description="C3H1-type" evidence="10">
    <location>
        <begin position="95"/>
        <end position="122"/>
    </location>
</feature>
<comment type="caution">
    <text evidence="11">The sequence shown here is derived from an EMBL/GenBank/DDBJ whole genome shotgun (WGS) entry which is preliminary data.</text>
</comment>
<dbReference type="Proteomes" id="UP000186804">
    <property type="component" value="Unassembled WGS sequence"/>
</dbReference>
<feature type="zinc finger region" description="C3H1-type" evidence="9">
    <location>
        <begin position="38"/>
        <end position="65"/>
    </location>
</feature>
<keyword evidence="5 9" id="KW-0863">Zinc-finger</keyword>
<dbReference type="GO" id="GO:0005634">
    <property type="term" value="C:nucleus"/>
    <property type="evidence" value="ECO:0007669"/>
    <property type="project" value="UniProtKB-SubCell"/>
</dbReference>
<keyword evidence="8" id="KW-0539">Nucleus</keyword>
<name>A0A1J4MQC1_9CRYT</name>
<dbReference type="OrthoDB" id="1914176at2759"/>
<evidence type="ECO:0000256" key="9">
    <source>
        <dbReference type="PROSITE-ProRule" id="PRU00723"/>
    </source>
</evidence>
<dbReference type="GO" id="GO:0008270">
    <property type="term" value="F:zinc ion binding"/>
    <property type="evidence" value="ECO:0007669"/>
    <property type="project" value="UniProtKB-KW"/>
</dbReference>
<evidence type="ECO:0000256" key="6">
    <source>
        <dbReference type="ARBA" id="ARBA00022833"/>
    </source>
</evidence>
<dbReference type="Pfam" id="PF00642">
    <property type="entry name" value="zf-CCCH"/>
    <property type="match status" value="1"/>
</dbReference>
<dbReference type="EMBL" id="LRBS01000067">
    <property type="protein sequence ID" value="OII76263.1"/>
    <property type="molecule type" value="Genomic_DNA"/>
</dbReference>
<dbReference type="GO" id="GO:0003723">
    <property type="term" value="F:RNA binding"/>
    <property type="evidence" value="ECO:0007669"/>
    <property type="project" value="UniProtKB-KW"/>
</dbReference>